<evidence type="ECO:0000313" key="2">
    <source>
        <dbReference type="EMBL" id="NSX55426.1"/>
    </source>
</evidence>
<comment type="caution">
    <text evidence="2">The sequence shown here is derived from an EMBL/GenBank/DDBJ whole genome shotgun (WGS) entry which is preliminary data.</text>
</comment>
<proteinExistence type="predicted"/>
<keyword evidence="1" id="KW-1133">Transmembrane helix</keyword>
<evidence type="ECO:0000256" key="1">
    <source>
        <dbReference type="SAM" id="Phobius"/>
    </source>
</evidence>
<keyword evidence="1" id="KW-0472">Membrane</keyword>
<sequence>MKLYIKKWISWSVLTAGVLILAVVLISGNPVSLIGPIIMVVYGILTLVNPMVRYQNNQLEFYNPLGMRLKTWPLESLTVDDSTGKTIIFGEKKNGKVKKILAAPNHTYDNEQSQALIDHVRAEKAFG</sequence>
<name>A0ABX2IRA1_9RHOB</name>
<evidence type="ECO:0000313" key="3">
    <source>
        <dbReference type="Proteomes" id="UP000777935"/>
    </source>
</evidence>
<keyword evidence="1" id="KW-0812">Transmembrane</keyword>
<accession>A0ABX2IRA1</accession>
<dbReference type="RefSeq" id="WP_174138437.1">
    <property type="nucleotide sequence ID" value="NZ_JABUFE010000006.1"/>
</dbReference>
<feature type="transmembrane region" description="Helical" evidence="1">
    <location>
        <begin position="9"/>
        <end position="27"/>
    </location>
</feature>
<protein>
    <recommendedName>
        <fullName evidence="4">PH domain-containing protein</fullName>
    </recommendedName>
</protein>
<organism evidence="2 3">
    <name type="scientific">Parasulfitobacter algicola</name>
    <dbReference type="NCBI Taxonomy" id="2614809"/>
    <lineage>
        <taxon>Bacteria</taxon>
        <taxon>Pseudomonadati</taxon>
        <taxon>Pseudomonadota</taxon>
        <taxon>Alphaproteobacteria</taxon>
        <taxon>Rhodobacterales</taxon>
        <taxon>Roseobacteraceae</taxon>
        <taxon>Parasulfitobacter</taxon>
    </lineage>
</organism>
<keyword evidence="3" id="KW-1185">Reference proteome</keyword>
<evidence type="ECO:0008006" key="4">
    <source>
        <dbReference type="Google" id="ProtNLM"/>
    </source>
</evidence>
<gene>
    <name evidence="2" type="ORF">HRQ87_11485</name>
</gene>
<dbReference type="EMBL" id="JABUFE010000006">
    <property type="protein sequence ID" value="NSX55426.1"/>
    <property type="molecule type" value="Genomic_DNA"/>
</dbReference>
<reference evidence="2 3" key="1">
    <citation type="submission" date="2020-06" db="EMBL/GenBank/DDBJ databases">
        <title>Sulfitobacter algicola sp. nov., isolated from green algae.</title>
        <authorList>
            <person name="Wang C."/>
        </authorList>
    </citation>
    <scope>NUCLEOTIDE SEQUENCE [LARGE SCALE GENOMIC DNA]</scope>
    <source>
        <strain evidence="2 3">1151</strain>
    </source>
</reference>
<feature type="transmembrane region" description="Helical" evidence="1">
    <location>
        <begin position="33"/>
        <end position="52"/>
    </location>
</feature>
<dbReference type="Proteomes" id="UP000777935">
    <property type="component" value="Unassembled WGS sequence"/>
</dbReference>